<comment type="caution">
    <text evidence="1">The sequence shown here is derived from an EMBL/GenBank/DDBJ whole genome shotgun (WGS) entry which is preliminary data.</text>
</comment>
<protein>
    <submittedName>
        <fullName evidence="1">Uncharacterized protein</fullName>
    </submittedName>
</protein>
<name>A0A0W0GFH8_MONRR</name>
<reference evidence="1 2" key="1">
    <citation type="submission" date="2015-12" db="EMBL/GenBank/DDBJ databases">
        <title>Draft genome sequence of Moniliophthora roreri, the causal agent of frosty pod rot of cacao.</title>
        <authorList>
            <person name="Aime M.C."/>
            <person name="Diaz-Valderrama J.R."/>
            <person name="Kijpornyongpan T."/>
            <person name="Phillips-Mora W."/>
        </authorList>
    </citation>
    <scope>NUCLEOTIDE SEQUENCE [LARGE SCALE GENOMIC DNA]</scope>
    <source>
        <strain evidence="1 2">MCA 2952</strain>
    </source>
</reference>
<dbReference type="Proteomes" id="UP000054988">
    <property type="component" value="Unassembled WGS sequence"/>
</dbReference>
<sequence>MFKVLEMLQKAAEARDS</sequence>
<dbReference type="EMBL" id="LATX01000051">
    <property type="protein sequence ID" value="KTB47326.1"/>
    <property type="molecule type" value="Genomic_DNA"/>
</dbReference>
<organism evidence="1 2">
    <name type="scientific">Moniliophthora roreri</name>
    <name type="common">Frosty pod rot fungus</name>
    <name type="synonym">Monilia roreri</name>
    <dbReference type="NCBI Taxonomy" id="221103"/>
    <lineage>
        <taxon>Eukaryota</taxon>
        <taxon>Fungi</taxon>
        <taxon>Dikarya</taxon>
        <taxon>Basidiomycota</taxon>
        <taxon>Agaricomycotina</taxon>
        <taxon>Agaricomycetes</taxon>
        <taxon>Agaricomycetidae</taxon>
        <taxon>Agaricales</taxon>
        <taxon>Marasmiineae</taxon>
        <taxon>Marasmiaceae</taxon>
        <taxon>Moniliophthora</taxon>
    </lineage>
</organism>
<accession>A0A0W0GFH8</accession>
<dbReference type="AlphaFoldDB" id="A0A0W0GFH8"/>
<evidence type="ECO:0000313" key="1">
    <source>
        <dbReference type="EMBL" id="KTB47326.1"/>
    </source>
</evidence>
<evidence type="ECO:0000313" key="2">
    <source>
        <dbReference type="Proteomes" id="UP000054988"/>
    </source>
</evidence>
<proteinExistence type="predicted"/>
<gene>
    <name evidence="1" type="ORF">WG66_96</name>
</gene>